<proteinExistence type="predicted"/>
<dbReference type="AlphaFoldDB" id="A0A830F7F5"/>
<accession>A0A830F7F5</accession>
<sequence length="121" mass="13821">MSQPHLSPEQQPSNQRQIPSIEAIGPVVDEVIDIARRELDAPRSVNIKTWEDREFLVRVKHGTAPGVNTRYGYETAIQYHSDRETVEAFLIEEDTHTDESERLLKMELGTIPDPVDEKIAE</sequence>
<dbReference type="OrthoDB" id="222130at2157"/>
<name>A0A830F7F5_9EURY</name>
<reference evidence="2" key="1">
    <citation type="journal article" date="2014" name="Int. J. Syst. Evol. Microbiol.">
        <title>Complete genome sequence of Corynebacterium casei LMG S-19264T (=DSM 44701T), isolated from a smear-ripened cheese.</title>
        <authorList>
            <consortium name="US DOE Joint Genome Institute (JGI-PGF)"/>
            <person name="Walter F."/>
            <person name="Albersmeier A."/>
            <person name="Kalinowski J."/>
            <person name="Ruckert C."/>
        </authorList>
    </citation>
    <scope>NUCLEOTIDE SEQUENCE</scope>
    <source>
        <strain evidence="2">JCM 19018</strain>
    </source>
</reference>
<dbReference type="EMBL" id="BMPD01000010">
    <property type="protein sequence ID" value="GGK83245.1"/>
    <property type="molecule type" value="Genomic_DNA"/>
</dbReference>
<comment type="caution">
    <text evidence="2">The sequence shown here is derived from an EMBL/GenBank/DDBJ whole genome shotgun (WGS) entry which is preliminary data.</text>
</comment>
<dbReference type="Proteomes" id="UP000614221">
    <property type="component" value="Unassembled WGS sequence"/>
</dbReference>
<evidence type="ECO:0000313" key="3">
    <source>
        <dbReference type="Proteomes" id="UP000614221"/>
    </source>
</evidence>
<organism evidence="2 3">
    <name type="scientific">Haloarcula sebkhae</name>
    <dbReference type="NCBI Taxonomy" id="932660"/>
    <lineage>
        <taxon>Archaea</taxon>
        <taxon>Methanobacteriati</taxon>
        <taxon>Methanobacteriota</taxon>
        <taxon>Stenosarchaea group</taxon>
        <taxon>Halobacteria</taxon>
        <taxon>Halobacteriales</taxon>
        <taxon>Haloarculaceae</taxon>
        <taxon>Haloarcula</taxon>
    </lineage>
</organism>
<gene>
    <name evidence="2" type="ORF">GCM10009067_39350</name>
</gene>
<evidence type="ECO:0000313" key="2">
    <source>
        <dbReference type="EMBL" id="GGK83245.1"/>
    </source>
</evidence>
<reference evidence="2" key="2">
    <citation type="submission" date="2020-09" db="EMBL/GenBank/DDBJ databases">
        <authorList>
            <person name="Sun Q."/>
            <person name="Ohkuma M."/>
        </authorList>
    </citation>
    <scope>NUCLEOTIDE SEQUENCE</scope>
    <source>
        <strain evidence="2">JCM 19018</strain>
    </source>
</reference>
<protein>
    <submittedName>
        <fullName evidence="2">Uncharacterized protein</fullName>
    </submittedName>
</protein>
<feature type="region of interest" description="Disordered" evidence="1">
    <location>
        <begin position="1"/>
        <end position="22"/>
    </location>
</feature>
<feature type="compositionally biased region" description="Polar residues" evidence="1">
    <location>
        <begin position="1"/>
        <end position="18"/>
    </location>
</feature>
<evidence type="ECO:0000256" key="1">
    <source>
        <dbReference type="SAM" id="MobiDB-lite"/>
    </source>
</evidence>
<dbReference type="RefSeq" id="WP_188980590.1">
    <property type="nucleotide sequence ID" value="NZ_BMPD01000010.1"/>
</dbReference>